<reference evidence="8 9" key="1">
    <citation type="journal article" date="2015" name="Genome Announc.">
        <title>Draft Genome Sequence and Gene Annotation of the Entomopathogenic Fungus Verticillium hemipterigenum.</title>
        <authorList>
            <person name="Horn F."/>
            <person name="Habel A."/>
            <person name="Scharf D.H."/>
            <person name="Dworschak J."/>
            <person name="Brakhage A.A."/>
            <person name="Guthke R."/>
            <person name="Hertweck C."/>
            <person name="Linde J."/>
        </authorList>
    </citation>
    <scope>NUCLEOTIDE SEQUENCE [LARGE SCALE GENOMIC DNA]</scope>
</reference>
<dbReference type="InterPro" id="IPR036770">
    <property type="entry name" value="Ankyrin_rpt-contain_sf"/>
</dbReference>
<evidence type="ECO:0000256" key="2">
    <source>
        <dbReference type="ARBA" id="ARBA00023043"/>
    </source>
</evidence>
<evidence type="ECO:0000259" key="6">
    <source>
        <dbReference type="Pfam" id="PF22939"/>
    </source>
</evidence>
<protein>
    <submittedName>
        <fullName evidence="8">Uncharacterized protein</fullName>
    </submittedName>
</protein>
<dbReference type="PANTHER" id="PTHR24123:SF33">
    <property type="entry name" value="PROTEIN HOS4"/>
    <property type="match status" value="1"/>
</dbReference>
<dbReference type="OrthoDB" id="448455at2759"/>
<sequence length="1423" mass="157987">MDTTASLIAIVDLSFKVVKYLKEVRDGGKERSDLHKEALNVYDIFCSLQFDFESHDIKEDTPWSRAIKPLFKVGGPINQLQTVLEEITAKVVFPQKNAVVKKFKWPFQRADAQILVGRLQSFKQTISVALDRANLRVGLDTNADVKYVRHVIESAELETALGWISSLDFRALHKAGQRASLGGTGQWFLDDPQVRGWCEGRTKALWCHGIPGAGKTVLATTMYKKLFSEKLDTNVAVLVAYCSFDDESTHSVFNLLSSFIRQLTERRGEMSEAVRAMFTEHVKGRIQSRPSLEQLVNTLSAELKTLDNTFIIIDGLDELRDNAHKAELLQTLESLDPLPQLMVTSRPVQAIHTWFTETAKPDRYRVSEYDEQNDQAEYHCDNCNLSDDDSDGSDDGTSSAPSSLGSSTLDFDIVDAHDAAKEDAVGKEVDAPQQEDDEWRWASSYRCDKCQRDVCVNCYEKHTVCLGCNSAKTTFQWAWPGSVIITAHLDDLERYILWRIDTSDNLKALLQNARSKAASLADQIVIRVQSESCKMFLLAKFHMNALEEQVTARELLNALETLPSNITTIYDSVFGRIGNMRLASTLERLLNIVATARRLLSTEALSHALIVQPEDVEIDELQLSDIRHLAAMCAGLLEIDHFGFVRLSHETIGHYIAQKGLNQSKSGHRILAEICLAYLQFDAFSSGACNGPDRKALIDKRRETYPFYIYATTHWGIHARRANEQMPLLLQSDVVSKLALSFTTKLDHVAAAAQFMWLDDIETSSGWDAEYGVHGLHISAYFGLTDTVSALLATNTNVDVEDCLQTTPLMYAAQAGHATTVYALLHSGADPGRICGRKRTALHRACLRENIEIVKQLVSSPKDIAVNALDARFYDMTALMLAVDLDLEDMVKLLLMRQDIDVSMVRPSHMRQNALLMAVSFGQCNIVDVLLSDGRVSVESQDASRHSALTLACYDDLADMAALLLKHGASMDAKDIHGGPPLLRAVDGNGLECVRVLIDRGADVNFKDFHGRGILHGCAINSRATILRHLLQNVKGLDPNIQDDNGNTPLHDAVATDSEAVARVLLDHGARTDIKANNGRTPLRAARDADHVGLFELLSAARVKEIKNADTDLHGPVRQNTLNDKNYVMPIDAAVQRLSGKALDLYLDEMGPAADSAILDDKQTLLHIAAEYGQTDNVRILLRRGANIQAKNKWGLTPLHSAALKGWYDTVTVLIEAGANLNERDMFDRTPLAFATYEIRQTALAFLLLKNGATFASYEADSLLPTLAHAIDANELEVVKILVEGGVPFQMKDTYRATPYQRAKQAGLEDIAQYLYDQARAEKRQRRQQREMKPPSATETTLSLPPQLETEGTLVQMLETENTVEVTKSTPPEVSTTATVSKAKELKESSSKPVHTRLGFTERELVLLSVIALLIAILLYTRA</sequence>
<evidence type="ECO:0000259" key="7">
    <source>
        <dbReference type="Pfam" id="PF24883"/>
    </source>
</evidence>
<evidence type="ECO:0000313" key="8">
    <source>
        <dbReference type="EMBL" id="CEJ86401.1"/>
    </source>
</evidence>
<evidence type="ECO:0000256" key="5">
    <source>
        <dbReference type="SAM" id="Phobius"/>
    </source>
</evidence>
<feature type="region of interest" description="Disordered" evidence="4">
    <location>
        <begin position="380"/>
        <end position="408"/>
    </location>
</feature>
<feature type="repeat" description="ANK" evidence="3">
    <location>
        <begin position="944"/>
        <end position="976"/>
    </location>
</feature>
<organism evidence="8 9">
    <name type="scientific">[Torrubiella] hemipterigena</name>
    <dbReference type="NCBI Taxonomy" id="1531966"/>
    <lineage>
        <taxon>Eukaryota</taxon>
        <taxon>Fungi</taxon>
        <taxon>Dikarya</taxon>
        <taxon>Ascomycota</taxon>
        <taxon>Pezizomycotina</taxon>
        <taxon>Sordariomycetes</taxon>
        <taxon>Hypocreomycetidae</taxon>
        <taxon>Hypocreales</taxon>
        <taxon>Clavicipitaceae</taxon>
        <taxon>Clavicipitaceae incertae sedis</taxon>
        <taxon>'Torrubiella' clade</taxon>
    </lineage>
</organism>
<proteinExistence type="predicted"/>
<name>A0A0A1T0E2_9HYPO</name>
<dbReference type="InterPro" id="IPR054471">
    <property type="entry name" value="GPIID_WHD"/>
</dbReference>
<dbReference type="Pfam" id="PF22939">
    <property type="entry name" value="WHD_GPIID"/>
    <property type="match status" value="1"/>
</dbReference>
<dbReference type="PROSITE" id="PS50088">
    <property type="entry name" value="ANK_REPEAT"/>
    <property type="match status" value="6"/>
</dbReference>
<keyword evidence="2 3" id="KW-0040">ANK repeat</keyword>
<keyword evidence="5" id="KW-0812">Transmembrane</keyword>
<accession>A0A0A1T0E2</accession>
<dbReference type="Pfam" id="PF12796">
    <property type="entry name" value="Ank_2"/>
    <property type="match status" value="5"/>
</dbReference>
<evidence type="ECO:0000256" key="4">
    <source>
        <dbReference type="SAM" id="MobiDB-lite"/>
    </source>
</evidence>
<feature type="repeat" description="ANK" evidence="3">
    <location>
        <begin position="804"/>
        <end position="830"/>
    </location>
</feature>
<feature type="repeat" description="ANK" evidence="3">
    <location>
        <begin position="1194"/>
        <end position="1226"/>
    </location>
</feature>
<dbReference type="InterPro" id="IPR056884">
    <property type="entry name" value="NPHP3-like_N"/>
</dbReference>
<dbReference type="Gene3D" id="1.25.40.20">
    <property type="entry name" value="Ankyrin repeat-containing domain"/>
    <property type="match status" value="3"/>
</dbReference>
<keyword evidence="5" id="KW-0472">Membrane</keyword>
<dbReference type="SUPFAM" id="SSF48403">
    <property type="entry name" value="Ankyrin repeat"/>
    <property type="match status" value="2"/>
</dbReference>
<dbReference type="InterPro" id="IPR002110">
    <property type="entry name" value="Ankyrin_rpt"/>
</dbReference>
<dbReference type="PANTHER" id="PTHR24123">
    <property type="entry name" value="ANKYRIN REPEAT-CONTAINING"/>
    <property type="match status" value="1"/>
</dbReference>
<keyword evidence="1" id="KW-0677">Repeat</keyword>
<feature type="domain" description="Nephrocystin 3-like N-terminal" evidence="7">
    <location>
        <begin position="183"/>
        <end position="346"/>
    </location>
</feature>
<feature type="domain" description="GPI inositol-deacylase winged helix" evidence="6">
    <location>
        <begin position="587"/>
        <end position="662"/>
    </location>
</feature>
<feature type="region of interest" description="Disordered" evidence="4">
    <location>
        <begin position="1366"/>
        <end position="1389"/>
    </location>
</feature>
<dbReference type="SUPFAM" id="SSF52540">
    <property type="entry name" value="P-loop containing nucleoside triphosphate hydrolases"/>
    <property type="match status" value="1"/>
</dbReference>
<dbReference type="EMBL" id="CDHN01000002">
    <property type="protein sequence ID" value="CEJ86401.1"/>
    <property type="molecule type" value="Genomic_DNA"/>
</dbReference>
<evidence type="ECO:0000313" key="9">
    <source>
        <dbReference type="Proteomes" id="UP000039046"/>
    </source>
</evidence>
<feature type="transmembrane region" description="Helical" evidence="5">
    <location>
        <begin position="1405"/>
        <end position="1421"/>
    </location>
</feature>
<feature type="region of interest" description="Disordered" evidence="4">
    <location>
        <begin position="1322"/>
        <end position="1344"/>
    </location>
</feature>
<feature type="repeat" description="ANK" evidence="3">
    <location>
        <begin position="1161"/>
        <end position="1193"/>
    </location>
</feature>
<feature type="compositionally biased region" description="Polar residues" evidence="4">
    <location>
        <begin position="1366"/>
        <end position="1380"/>
    </location>
</feature>
<dbReference type="PROSITE" id="PS50297">
    <property type="entry name" value="ANK_REP_REGION"/>
    <property type="match status" value="5"/>
</dbReference>
<feature type="repeat" description="ANK" evidence="3">
    <location>
        <begin position="1045"/>
        <end position="1077"/>
    </location>
</feature>
<dbReference type="Proteomes" id="UP000039046">
    <property type="component" value="Unassembled WGS sequence"/>
</dbReference>
<evidence type="ECO:0000256" key="1">
    <source>
        <dbReference type="ARBA" id="ARBA00022737"/>
    </source>
</evidence>
<keyword evidence="5" id="KW-1133">Transmembrane helix</keyword>
<evidence type="ECO:0000256" key="3">
    <source>
        <dbReference type="PROSITE-ProRule" id="PRU00023"/>
    </source>
</evidence>
<dbReference type="InterPro" id="IPR051165">
    <property type="entry name" value="Multifunctional_ANK_Repeat"/>
</dbReference>
<feature type="compositionally biased region" description="Low complexity" evidence="4">
    <location>
        <begin position="395"/>
        <end position="408"/>
    </location>
</feature>
<dbReference type="Gene3D" id="3.40.50.300">
    <property type="entry name" value="P-loop containing nucleotide triphosphate hydrolases"/>
    <property type="match status" value="1"/>
</dbReference>
<feature type="repeat" description="ANK" evidence="3">
    <location>
        <begin position="977"/>
        <end position="1009"/>
    </location>
</feature>
<dbReference type="InterPro" id="IPR027417">
    <property type="entry name" value="P-loop_NTPase"/>
</dbReference>
<dbReference type="HOGENOM" id="CLU_276111_0_0_1"/>
<dbReference type="Pfam" id="PF24883">
    <property type="entry name" value="NPHP3_N"/>
    <property type="match status" value="1"/>
</dbReference>
<gene>
    <name evidence="8" type="ORF">VHEMI04095</name>
</gene>
<dbReference type="STRING" id="1531966.A0A0A1T0E2"/>
<dbReference type="SMART" id="SM00248">
    <property type="entry name" value="ANK"/>
    <property type="match status" value="14"/>
</dbReference>
<keyword evidence="9" id="KW-1185">Reference proteome</keyword>